<proteinExistence type="inferred from homology"/>
<evidence type="ECO:0000256" key="6">
    <source>
        <dbReference type="ARBA" id="ARBA00022989"/>
    </source>
</evidence>
<feature type="domain" description="Major facilitator superfamily (MFS) profile" evidence="10">
    <location>
        <begin position="91"/>
        <end position="585"/>
    </location>
</feature>
<feature type="transmembrane region" description="Helical" evidence="9">
    <location>
        <begin position="6"/>
        <end position="23"/>
    </location>
</feature>
<accession>A0A2R6Y305</accession>
<name>A0A2R6Y305_9BACL</name>
<dbReference type="Pfam" id="PF07690">
    <property type="entry name" value="MFS_1"/>
    <property type="match status" value="1"/>
</dbReference>
<feature type="transmembrane region" description="Helical" evidence="9">
    <location>
        <begin position="157"/>
        <end position="180"/>
    </location>
</feature>
<organism evidence="11 12">
    <name type="scientific">Candidatus Carbonibacillus altaicus</name>
    <dbReference type="NCBI Taxonomy" id="2163959"/>
    <lineage>
        <taxon>Bacteria</taxon>
        <taxon>Bacillati</taxon>
        <taxon>Bacillota</taxon>
        <taxon>Bacilli</taxon>
        <taxon>Bacillales</taxon>
        <taxon>Candidatus Carbonibacillus</taxon>
    </lineage>
</organism>
<keyword evidence="6 9" id="KW-1133">Transmembrane helix</keyword>
<dbReference type="PRINTS" id="PR01036">
    <property type="entry name" value="TCRTETB"/>
</dbReference>
<dbReference type="AlphaFoldDB" id="A0A2R6Y305"/>
<evidence type="ECO:0000313" key="12">
    <source>
        <dbReference type="Proteomes" id="UP000244338"/>
    </source>
</evidence>
<evidence type="ECO:0000313" key="11">
    <source>
        <dbReference type="EMBL" id="PTQ57048.1"/>
    </source>
</evidence>
<sequence>MSWLIFYIIGAVLLLVSLNIILLRKSNKAPHNMSRSIQNTKMPDHGKTDAQIAEGGGRLESSNEALTAPALDVSRSVAGAAISSDVRPVQVMIVFLLGAFVTILNQTLMNVALPHMMNEFNVSADTVQWLITGYMLINGVLVPISAYLVQTFSSRDLFIFAMGSFGLGSLISALSPSFAVLLTGRLVQAIGAGIIMPLMMNVFLAIFPPESRGKAMGVMGLTMIFAPAIGPTLSGWIVENYSWRLLFYISLPFAFVSVILAVFWLKNVLPLTRPKLDVLGTVLSVIGFGALLYGLSRAGSLGWGSGEVRGTIAVGVLALIWFVFHSLRVPNPILEMRVFRYDIFAMTSLVSALVTLAMFSAMVILPIYLQNIRGFSPIQAGLLLLPGALVMGVMSPIAGALFDRVGARPLAIIGLLITVFTTWEFTHLSDSTSYGSIIWLYTIRAFGMSLMMMTVMTEGLNQLPRALNPHGTAMANTVRQVAGSLGTALLVTVMTNRTTVHVDQMISSVTSTDPLVMEKFTELSGALSATSGIPDEAARPLAQMLLWGTVQKEAVIAGINDAFVWATAIAALALFFSFFIRRARPDGGVPEKDQEKEGGEAAYAAGSSLTPSEQKA</sequence>
<feature type="transmembrane region" description="Helical" evidence="9">
    <location>
        <begin position="381"/>
        <end position="402"/>
    </location>
</feature>
<dbReference type="InterPro" id="IPR004638">
    <property type="entry name" value="EmrB-like"/>
</dbReference>
<keyword evidence="4" id="KW-1003">Cell membrane</keyword>
<keyword evidence="5 9" id="KW-0812">Transmembrane</keyword>
<feature type="transmembrane region" description="Helical" evidence="9">
    <location>
        <begin position="562"/>
        <end position="580"/>
    </location>
</feature>
<keyword evidence="7 9" id="KW-0472">Membrane</keyword>
<feature type="compositionally biased region" description="Basic and acidic residues" evidence="8">
    <location>
        <begin position="587"/>
        <end position="599"/>
    </location>
</feature>
<feature type="transmembrane region" description="Helical" evidence="9">
    <location>
        <begin position="348"/>
        <end position="369"/>
    </location>
</feature>
<dbReference type="Gene3D" id="1.20.1250.20">
    <property type="entry name" value="MFS general substrate transporter like domains"/>
    <property type="match status" value="1"/>
</dbReference>
<dbReference type="Gene3D" id="1.20.1720.10">
    <property type="entry name" value="Multidrug resistance protein D"/>
    <property type="match status" value="1"/>
</dbReference>
<evidence type="ECO:0000256" key="5">
    <source>
        <dbReference type="ARBA" id="ARBA00022692"/>
    </source>
</evidence>
<feature type="compositionally biased region" description="Polar residues" evidence="8">
    <location>
        <begin position="607"/>
        <end position="616"/>
    </location>
</feature>
<dbReference type="NCBIfam" id="TIGR00711">
    <property type="entry name" value="efflux_EmrB"/>
    <property type="match status" value="1"/>
</dbReference>
<gene>
    <name evidence="11" type="ORF">BSOLF_2318</name>
</gene>
<dbReference type="GO" id="GO:0005886">
    <property type="term" value="C:plasma membrane"/>
    <property type="evidence" value="ECO:0007669"/>
    <property type="project" value="UniProtKB-SubCell"/>
</dbReference>
<dbReference type="InterPro" id="IPR036259">
    <property type="entry name" value="MFS_trans_sf"/>
</dbReference>
<evidence type="ECO:0000256" key="8">
    <source>
        <dbReference type="SAM" id="MobiDB-lite"/>
    </source>
</evidence>
<dbReference type="InterPro" id="IPR020846">
    <property type="entry name" value="MFS_dom"/>
</dbReference>
<dbReference type="PANTHER" id="PTHR42718">
    <property type="entry name" value="MAJOR FACILITATOR SUPERFAMILY MULTIDRUG TRANSPORTER MFSC"/>
    <property type="match status" value="1"/>
</dbReference>
<evidence type="ECO:0000256" key="4">
    <source>
        <dbReference type="ARBA" id="ARBA00022475"/>
    </source>
</evidence>
<feature type="region of interest" description="Disordered" evidence="8">
    <location>
        <begin position="33"/>
        <end position="52"/>
    </location>
</feature>
<protein>
    <submittedName>
        <fullName evidence="11">Membrane component of multidrug resistance system</fullName>
    </submittedName>
</protein>
<feature type="transmembrane region" description="Helical" evidence="9">
    <location>
        <begin position="218"/>
        <end position="237"/>
    </location>
</feature>
<feature type="transmembrane region" description="Helical" evidence="9">
    <location>
        <begin position="243"/>
        <end position="264"/>
    </location>
</feature>
<evidence type="ECO:0000256" key="7">
    <source>
        <dbReference type="ARBA" id="ARBA00023136"/>
    </source>
</evidence>
<dbReference type="EMBL" id="PEBX01000014">
    <property type="protein sequence ID" value="PTQ57048.1"/>
    <property type="molecule type" value="Genomic_DNA"/>
</dbReference>
<dbReference type="PANTHER" id="PTHR42718:SF9">
    <property type="entry name" value="MAJOR FACILITATOR SUPERFAMILY MULTIDRUG TRANSPORTER MFSC"/>
    <property type="match status" value="1"/>
</dbReference>
<dbReference type="SUPFAM" id="SSF103473">
    <property type="entry name" value="MFS general substrate transporter"/>
    <property type="match status" value="1"/>
</dbReference>
<feature type="transmembrane region" description="Helical" evidence="9">
    <location>
        <begin position="438"/>
        <end position="456"/>
    </location>
</feature>
<dbReference type="CDD" id="cd17503">
    <property type="entry name" value="MFS_LmrB_MDR_like"/>
    <property type="match status" value="1"/>
</dbReference>
<dbReference type="Proteomes" id="UP000244338">
    <property type="component" value="Unassembled WGS sequence"/>
</dbReference>
<feature type="transmembrane region" description="Helical" evidence="9">
    <location>
        <begin position="308"/>
        <end position="327"/>
    </location>
</feature>
<evidence type="ECO:0000259" key="10">
    <source>
        <dbReference type="PROSITE" id="PS50850"/>
    </source>
</evidence>
<evidence type="ECO:0000256" key="3">
    <source>
        <dbReference type="ARBA" id="ARBA00022448"/>
    </source>
</evidence>
<reference evidence="12" key="1">
    <citation type="journal article" date="2018" name="Sci. Rep.">
        <title>Lignite coal burning seam in the remote Altai Mountains harbors a hydrogen-driven thermophilic microbial community.</title>
        <authorList>
            <person name="Kadnikov V.V."/>
            <person name="Mardanov A.V."/>
            <person name="Ivasenko D.A."/>
            <person name="Antsiferov D.V."/>
            <person name="Beletsky A.V."/>
            <person name="Karnachuk O.V."/>
            <person name="Ravin N.V."/>
        </authorList>
    </citation>
    <scope>NUCLEOTIDE SEQUENCE [LARGE SCALE GENOMIC DNA]</scope>
</reference>
<feature type="transmembrane region" description="Helical" evidence="9">
    <location>
        <begin position="91"/>
        <end position="109"/>
    </location>
</feature>
<dbReference type="GO" id="GO:0022857">
    <property type="term" value="F:transmembrane transporter activity"/>
    <property type="evidence" value="ECO:0007669"/>
    <property type="project" value="InterPro"/>
</dbReference>
<evidence type="ECO:0000256" key="1">
    <source>
        <dbReference type="ARBA" id="ARBA00004651"/>
    </source>
</evidence>
<dbReference type="PROSITE" id="PS50850">
    <property type="entry name" value="MFS"/>
    <property type="match status" value="1"/>
</dbReference>
<evidence type="ECO:0000256" key="9">
    <source>
        <dbReference type="SAM" id="Phobius"/>
    </source>
</evidence>
<feature type="transmembrane region" description="Helical" evidence="9">
    <location>
        <begin position="186"/>
        <end position="206"/>
    </location>
</feature>
<feature type="region of interest" description="Disordered" evidence="8">
    <location>
        <begin position="587"/>
        <end position="616"/>
    </location>
</feature>
<feature type="transmembrane region" description="Helical" evidence="9">
    <location>
        <begin position="276"/>
        <end position="296"/>
    </location>
</feature>
<comment type="subcellular location">
    <subcellularLocation>
        <location evidence="1">Cell membrane</location>
        <topology evidence="1">Multi-pass membrane protein</topology>
    </subcellularLocation>
</comment>
<feature type="transmembrane region" description="Helical" evidence="9">
    <location>
        <begin position="129"/>
        <end position="150"/>
    </location>
</feature>
<comment type="similarity">
    <text evidence="2">Belongs to the major facilitator superfamily. EmrB family.</text>
</comment>
<dbReference type="InterPro" id="IPR011701">
    <property type="entry name" value="MFS"/>
</dbReference>
<comment type="caution">
    <text evidence="11">The sequence shown here is derived from an EMBL/GenBank/DDBJ whole genome shotgun (WGS) entry which is preliminary data.</text>
</comment>
<feature type="transmembrane region" description="Helical" evidence="9">
    <location>
        <begin position="409"/>
        <end position="426"/>
    </location>
</feature>
<keyword evidence="3" id="KW-0813">Transport</keyword>
<evidence type="ECO:0000256" key="2">
    <source>
        <dbReference type="ARBA" id="ARBA00008537"/>
    </source>
</evidence>